<feature type="transmembrane region" description="Helical" evidence="12">
    <location>
        <begin position="530"/>
        <end position="548"/>
    </location>
</feature>
<feature type="transmembrane region" description="Helical" evidence="12">
    <location>
        <begin position="6"/>
        <end position="23"/>
    </location>
</feature>
<dbReference type="Gene3D" id="1.20.1730.10">
    <property type="entry name" value="Sodium/glucose cotransporter"/>
    <property type="match status" value="1"/>
</dbReference>
<dbReference type="InterPro" id="IPR038377">
    <property type="entry name" value="Na/Glc_symporter_sf"/>
</dbReference>
<evidence type="ECO:0000256" key="1">
    <source>
        <dbReference type="ARBA" id="ARBA00004651"/>
    </source>
</evidence>
<keyword evidence="9 12" id="KW-0472">Membrane</keyword>
<comment type="subcellular location">
    <subcellularLocation>
        <location evidence="1">Cell membrane</location>
        <topology evidence="1">Multi-pass membrane protein</topology>
    </subcellularLocation>
</comment>
<evidence type="ECO:0000256" key="7">
    <source>
        <dbReference type="ARBA" id="ARBA00023053"/>
    </source>
</evidence>
<dbReference type="GO" id="GO:0006814">
    <property type="term" value="P:sodium ion transport"/>
    <property type="evidence" value="ECO:0007669"/>
    <property type="project" value="UniProtKB-KW"/>
</dbReference>
<proteinExistence type="inferred from homology"/>
<evidence type="ECO:0000313" key="14">
    <source>
        <dbReference type="Proteomes" id="UP000267469"/>
    </source>
</evidence>
<feature type="transmembrane region" description="Helical" evidence="12">
    <location>
        <begin position="44"/>
        <end position="65"/>
    </location>
</feature>
<feature type="transmembrane region" description="Helical" evidence="12">
    <location>
        <begin position="71"/>
        <end position="92"/>
    </location>
</feature>
<evidence type="ECO:0000256" key="8">
    <source>
        <dbReference type="ARBA" id="ARBA00023065"/>
    </source>
</evidence>
<feature type="transmembrane region" description="Helical" evidence="12">
    <location>
        <begin position="148"/>
        <end position="171"/>
    </location>
</feature>
<feature type="transmembrane region" description="Helical" evidence="12">
    <location>
        <begin position="353"/>
        <end position="375"/>
    </location>
</feature>
<protein>
    <submittedName>
        <fullName evidence="13">Sodium transporter</fullName>
    </submittedName>
</protein>
<feature type="transmembrane region" description="Helical" evidence="12">
    <location>
        <begin position="381"/>
        <end position="402"/>
    </location>
</feature>
<feature type="transmembrane region" description="Helical" evidence="12">
    <location>
        <begin position="221"/>
        <end position="243"/>
    </location>
</feature>
<dbReference type="CDD" id="cd11477">
    <property type="entry name" value="SLC5sbd_u1"/>
    <property type="match status" value="1"/>
</dbReference>
<feature type="transmembrane region" description="Helical" evidence="12">
    <location>
        <begin position="118"/>
        <end position="136"/>
    </location>
</feature>
<feature type="transmembrane region" description="Helical" evidence="12">
    <location>
        <begin position="259"/>
        <end position="281"/>
    </location>
</feature>
<organism evidence="13 14">
    <name type="scientific">Sinomicrobium pectinilyticum</name>
    <dbReference type="NCBI Taxonomy" id="1084421"/>
    <lineage>
        <taxon>Bacteria</taxon>
        <taxon>Pseudomonadati</taxon>
        <taxon>Bacteroidota</taxon>
        <taxon>Flavobacteriia</taxon>
        <taxon>Flavobacteriales</taxon>
        <taxon>Flavobacteriaceae</taxon>
        <taxon>Sinomicrobium</taxon>
    </lineage>
</organism>
<dbReference type="Proteomes" id="UP000267469">
    <property type="component" value="Unassembled WGS sequence"/>
</dbReference>
<evidence type="ECO:0000256" key="4">
    <source>
        <dbReference type="ARBA" id="ARBA00022475"/>
    </source>
</evidence>
<evidence type="ECO:0000256" key="6">
    <source>
        <dbReference type="ARBA" id="ARBA00022989"/>
    </source>
</evidence>
<dbReference type="RefSeq" id="WP_123214090.1">
    <property type="nucleotide sequence ID" value="NZ_RJTM01000002.1"/>
</dbReference>
<evidence type="ECO:0000256" key="11">
    <source>
        <dbReference type="RuleBase" id="RU362091"/>
    </source>
</evidence>
<gene>
    <name evidence="13" type="ORF">ED312_00840</name>
</gene>
<evidence type="ECO:0000313" key="13">
    <source>
        <dbReference type="EMBL" id="RNL95178.1"/>
    </source>
</evidence>
<keyword evidence="6 12" id="KW-1133">Transmembrane helix</keyword>
<feature type="transmembrane region" description="Helical" evidence="12">
    <location>
        <begin position="178"/>
        <end position="196"/>
    </location>
</feature>
<keyword evidence="5 12" id="KW-0812">Transmembrane</keyword>
<evidence type="ECO:0000256" key="5">
    <source>
        <dbReference type="ARBA" id="ARBA00022692"/>
    </source>
</evidence>
<dbReference type="PROSITE" id="PS50283">
    <property type="entry name" value="NA_SOLUT_SYMP_3"/>
    <property type="match status" value="1"/>
</dbReference>
<feature type="transmembrane region" description="Helical" evidence="12">
    <location>
        <begin position="309"/>
        <end position="332"/>
    </location>
</feature>
<evidence type="ECO:0000256" key="10">
    <source>
        <dbReference type="ARBA" id="ARBA00023201"/>
    </source>
</evidence>
<keyword evidence="3" id="KW-0813">Transport</keyword>
<dbReference type="EMBL" id="RJTM01000002">
    <property type="protein sequence ID" value="RNL95178.1"/>
    <property type="molecule type" value="Genomic_DNA"/>
</dbReference>
<dbReference type="GO" id="GO:0015293">
    <property type="term" value="F:symporter activity"/>
    <property type="evidence" value="ECO:0007669"/>
    <property type="project" value="TreeGrafter"/>
</dbReference>
<sequence>MGILDYIVMFVFTGIIIAAGLSFGKTGNSMKSYFAAGGAVPWQISSLSLFMSFFSAGTFVVWGSIAYQYGFVSIAIQLTMCLGGFFVGMFIAPAWQKSRALTAAEFVSRRLGLTVQKFYSYLILLISLMYTGAFLYPVAKIINVSTGFPIEACILVLGILIIIYTAVGGLWGVMITDVIQFIVLTGAVLIVVPLAFDKIGGVEELFTHTPPDFFMPVNEEYSWLFLLAFGIYNGIFIGGNWAYVQRYTSVDSPKSARKVGYLFAILYLISPFVWMLPPMIYRVVNPDLSGLENEGAYLMMCKAVLPRGLVGLMLGGMVFATASSVNTTLNLAAAVFTNDLYKSVRPDTQPKHLMLIAKLAVIVFGIMTIGVALLVPSAGGIVEIVLSVGAVTGCSLYGPPIWALFSRYHTGKSILWCTLLGLSLNLYLKFLHPLLTGISLNRAEEMLAGSLIPILFLSGYEIWARSWGKVSEEYRLYKKIKDTVSHGEKTKPADESSKAQNSFGLKILARTMAITSMIFIGLALTADQKALWTTLCVGTVIGFMSWFIHRKSGRYSRNQ</sequence>
<comment type="caution">
    <text evidence="13">The sequence shown here is derived from an EMBL/GenBank/DDBJ whole genome shotgun (WGS) entry which is preliminary data.</text>
</comment>
<evidence type="ECO:0000256" key="3">
    <source>
        <dbReference type="ARBA" id="ARBA00022448"/>
    </source>
</evidence>
<dbReference type="AlphaFoldDB" id="A0A3N0F4T8"/>
<keyword evidence="14" id="KW-1185">Reference proteome</keyword>
<dbReference type="GO" id="GO:0005886">
    <property type="term" value="C:plasma membrane"/>
    <property type="evidence" value="ECO:0007669"/>
    <property type="project" value="UniProtKB-SubCell"/>
</dbReference>
<dbReference type="InterPro" id="IPR051163">
    <property type="entry name" value="Sodium:Solute_Symporter_SSF"/>
</dbReference>
<keyword evidence="8" id="KW-0406">Ion transport</keyword>
<dbReference type="PANTHER" id="PTHR42985">
    <property type="entry name" value="SODIUM-COUPLED MONOCARBOXYLATE TRANSPORTER"/>
    <property type="match status" value="1"/>
</dbReference>
<comment type="similarity">
    <text evidence="2 11">Belongs to the sodium:solute symporter (SSF) (TC 2.A.21) family.</text>
</comment>
<feature type="transmembrane region" description="Helical" evidence="12">
    <location>
        <begin position="446"/>
        <end position="463"/>
    </location>
</feature>
<dbReference type="OrthoDB" id="9761931at2"/>
<name>A0A3N0F4T8_SINP1</name>
<keyword evidence="7" id="KW-0915">Sodium</keyword>
<dbReference type="InterPro" id="IPR001734">
    <property type="entry name" value="Na/solute_symporter"/>
</dbReference>
<reference evidence="13 14" key="1">
    <citation type="submission" date="2018-10" db="EMBL/GenBank/DDBJ databases">
        <title>Sinomicrobium pectinilyticum sp. nov., a pectinase-producing bacterium isolated from alkaline and saline soil, and emended description of the genus Sinomicrobium.</title>
        <authorList>
            <person name="Cheng B."/>
            <person name="Li C."/>
            <person name="Lai Q."/>
            <person name="Du M."/>
            <person name="Shao Z."/>
            <person name="Xu P."/>
            <person name="Yang C."/>
        </authorList>
    </citation>
    <scope>NUCLEOTIDE SEQUENCE [LARGE SCALE GENOMIC DNA]</scope>
    <source>
        <strain evidence="13 14">5DNS001</strain>
    </source>
</reference>
<accession>A0A3N0F4T8</accession>
<evidence type="ECO:0000256" key="9">
    <source>
        <dbReference type="ARBA" id="ARBA00023136"/>
    </source>
</evidence>
<dbReference type="Pfam" id="PF00474">
    <property type="entry name" value="SSF"/>
    <property type="match status" value="1"/>
</dbReference>
<evidence type="ECO:0000256" key="12">
    <source>
        <dbReference type="SAM" id="Phobius"/>
    </source>
</evidence>
<keyword evidence="4" id="KW-1003">Cell membrane</keyword>
<feature type="transmembrane region" description="Helical" evidence="12">
    <location>
        <begin position="414"/>
        <end position="434"/>
    </location>
</feature>
<keyword evidence="10" id="KW-0739">Sodium transport</keyword>
<dbReference type="PANTHER" id="PTHR42985:SF40">
    <property type="entry name" value="LD47995P-RELATED"/>
    <property type="match status" value="1"/>
</dbReference>
<evidence type="ECO:0000256" key="2">
    <source>
        <dbReference type="ARBA" id="ARBA00006434"/>
    </source>
</evidence>
<feature type="transmembrane region" description="Helical" evidence="12">
    <location>
        <begin position="507"/>
        <end position="524"/>
    </location>
</feature>